<sequence>MCKQPSFELVLPRGEVSSAQAPWTLYDISGKAAGGRHERVENPLTQGGTKISKCHIGCATTSASLAHPPSIPVYLVAISMKLDIKPMFEHSIAFSGFATSSMSSPHSMHSFRPSTSFPFRFRIRRTSLGLREVSSGLGSRPADRVSTVSAIPLIWRMFSSCIGSVLTSV</sequence>
<comment type="caution">
    <text evidence="1">The sequence shown here is derived from an EMBL/GenBank/DDBJ whole genome shotgun (WGS) entry which is preliminary data.</text>
</comment>
<organism evidence="1 2">
    <name type="scientific">Pholiota conissans</name>
    <dbReference type="NCBI Taxonomy" id="109636"/>
    <lineage>
        <taxon>Eukaryota</taxon>
        <taxon>Fungi</taxon>
        <taxon>Dikarya</taxon>
        <taxon>Basidiomycota</taxon>
        <taxon>Agaricomycotina</taxon>
        <taxon>Agaricomycetes</taxon>
        <taxon>Agaricomycetidae</taxon>
        <taxon>Agaricales</taxon>
        <taxon>Agaricineae</taxon>
        <taxon>Strophariaceae</taxon>
        <taxon>Pholiota</taxon>
    </lineage>
</organism>
<accession>A0A9P5YJT7</accession>
<name>A0A9P5YJT7_9AGAR</name>
<proteinExistence type="predicted"/>
<keyword evidence="2" id="KW-1185">Reference proteome</keyword>
<evidence type="ECO:0000313" key="2">
    <source>
        <dbReference type="Proteomes" id="UP000807469"/>
    </source>
</evidence>
<protein>
    <submittedName>
        <fullName evidence="1">Uncharacterized protein</fullName>
    </submittedName>
</protein>
<reference evidence="1" key="1">
    <citation type="submission" date="2020-11" db="EMBL/GenBank/DDBJ databases">
        <authorList>
            <consortium name="DOE Joint Genome Institute"/>
            <person name="Ahrendt S."/>
            <person name="Riley R."/>
            <person name="Andreopoulos W."/>
            <person name="Labutti K."/>
            <person name="Pangilinan J."/>
            <person name="Ruiz-Duenas F.J."/>
            <person name="Barrasa J.M."/>
            <person name="Sanchez-Garcia M."/>
            <person name="Camarero S."/>
            <person name="Miyauchi S."/>
            <person name="Serrano A."/>
            <person name="Linde D."/>
            <person name="Babiker R."/>
            <person name="Drula E."/>
            <person name="Ayuso-Fernandez I."/>
            <person name="Pacheco R."/>
            <person name="Padilla G."/>
            <person name="Ferreira P."/>
            <person name="Barriuso J."/>
            <person name="Kellner H."/>
            <person name="Castanera R."/>
            <person name="Alfaro M."/>
            <person name="Ramirez L."/>
            <person name="Pisabarro A.G."/>
            <person name="Kuo A."/>
            <person name="Tritt A."/>
            <person name="Lipzen A."/>
            <person name="He G."/>
            <person name="Yan M."/>
            <person name="Ng V."/>
            <person name="Cullen D."/>
            <person name="Martin F."/>
            <person name="Rosso M.-N."/>
            <person name="Henrissat B."/>
            <person name="Hibbett D."/>
            <person name="Martinez A.T."/>
            <person name="Grigoriev I.V."/>
        </authorList>
    </citation>
    <scope>NUCLEOTIDE SEQUENCE</scope>
    <source>
        <strain evidence="1">CIRM-BRFM 674</strain>
    </source>
</reference>
<evidence type="ECO:0000313" key="1">
    <source>
        <dbReference type="EMBL" id="KAF9471137.1"/>
    </source>
</evidence>
<dbReference type="EMBL" id="MU155752">
    <property type="protein sequence ID" value="KAF9471137.1"/>
    <property type="molecule type" value="Genomic_DNA"/>
</dbReference>
<gene>
    <name evidence="1" type="ORF">BDN70DRAFT_926248</name>
</gene>
<dbReference type="Proteomes" id="UP000807469">
    <property type="component" value="Unassembled WGS sequence"/>
</dbReference>
<dbReference type="AlphaFoldDB" id="A0A9P5YJT7"/>